<dbReference type="CAZy" id="GT1">
    <property type="family name" value="Glycosyltransferase Family 1"/>
</dbReference>
<dbReference type="eggNOG" id="COG0707">
    <property type="taxonomic scope" value="Bacteria"/>
</dbReference>
<dbReference type="RefSeq" id="WP_013255689.1">
    <property type="nucleotide sequence ID" value="NC_014364.1"/>
</dbReference>
<name>E1R4Z2_SEDSS</name>
<dbReference type="SUPFAM" id="SSF53756">
    <property type="entry name" value="UDP-Glycosyltransferase/glycogen phosphorylase"/>
    <property type="match status" value="1"/>
</dbReference>
<dbReference type="Proteomes" id="UP000002318">
    <property type="component" value="Chromosome"/>
</dbReference>
<accession>E1R4Z2</accession>
<dbReference type="HOGENOM" id="CLU_048991_1_0_12"/>
<protein>
    <recommendedName>
        <fullName evidence="3">Glycosyltransferase 28 domain protein</fullName>
    </recommendedName>
</protein>
<dbReference type="Gene3D" id="3.40.50.2000">
    <property type="entry name" value="Glycogen Phosphorylase B"/>
    <property type="match status" value="1"/>
</dbReference>
<proteinExistence type="predicted"/>
<evidence type="ECO:0000313" key="1">
    <source>
        <dbReference type="EMBL" id="ADK82230.1"/>
    </source>
</evidence>
<dbReference type="EMBL" id="CP002116">
    <property type="protein sequence ID" value="ADK82230.1"/>
    <property type="molecule type" value="Genomic_DNA"/>
</dbReference>
<organism evidence="1 2">
    <name type="scientific">Sediminispirochaeta smaragdinae (strain DSM 11293 / JCM 15392 / SEBR 4228)</name>
    <name type="common">Spirochaeta smaragdinae</name>
    <dbReference type="NCBI Taxonomy" id="573413"/>
    <lineage>
        <taxon>Bacteria</taxon>
        <taxon>Pseudomonadati</taxon>
        <taxon>Spirochaetota</taxon>
        <taxon>Spirochaetia</taxon>
        <taxon>Spirochaetales</taxon>
        <taxon>Spirochaetaceae</taxon>
        <taxon>Sediminispirochaeta</taxon>
    </lineage>
</organism>
<dbReference type="OrthoDB" id="368996at2"/>
<evidence type="ECO:0000313" key="2">
    <source>
        <dbReference type="Proteomes" id="UP000002318"/>
    </source>
</evidence>
<sequence>MRIGVGINGEGKGHVTRMIALSQRLQERHELFFWAPETVAPMIAATFPDCLLMPLPLLKFVMNKERIDFFRTGIDNIDTIFQAPAAIKQISDQMKLLRIEGVLSDFEPYSSKAAKHAGIPVLQLNHPGIVLRAQTIMPDAIISKIVAGSMMGEYDESLISSFYHGDIGPILRDNIRTKEPYYGNHIIVYVKKSMEKNVLEALHHVTKREIRVFPSERFDFADSLATSAAVIATSGHQLSCESLYLKKPICSIPVEGQFEQRLNAMMIERSGRGLYAKMDHITSDMKRFFKNLNAYQEESEKPAPEGYCFHDESDKAAFLTERFFVSGGLPLAKKA</sequence>
<dbReference type="KEGG" id="ssm:Spirs_3132"/>
<dbReference type="AlphaFoldDB" id="E1R4Z2"/>
<dbReference type="Pfam" id="PF13528">
    <property type="entry name" value="Glyco_trans_1_3"/>
    <property type="match status" value="1"/>
</dbReference>
<gene>
    <name evidence="1" type="ordered locus">Spirs_3132</name>
</gene>
<dbReference type="STRING" id="573413.Spirs_3132"/>
<keyword evidence="2" id="KW-1185">Reference proteome</keyword>
<reference evidence="1 2" key="1">
    <citation type="journal article" date="2010" name="Stand. Genomic Sci.">
        <title>Complete genome sequence of Spirochaeta smaragdinae type strain (SEBR 4228).</title>
        <authorList>
            <person name="Mavromatis K."/>
            <person name="Yasawong M."/>
            <person name="Chertkov O."/>
            <person name="Lapidus A."/>
            <person name="Lucas S."/>
            <person name="Nolan M."/>
            <person name="Del Rio T.G."/>
            <person name="Tice H."/>
            <person name="Cheng J.F."/>
            <person name="Pitluck S."/>
            <person name="Liolios K."/>
            <person name="Ivanova N."/>
            <person name="Tapia R."/>
            <person name="Han C."/>
            <person name="Bruce D."/>
            <person name="Goodwin L."/>
            <person name="Pati A."/>
            <person name="Chen A."/>
            <person name="Palaniappan K."/>
            <person name="Land M."/>
            <person name="Hauser L."/>
            <person name="Chang Y.J."/>
            <person name="Jeffries C.D."/>
            <person name="Detter J.C."/>
            <person name="Rohde M."/>
            <person name="Brambilla E."/>
            <person name="Spring S."/>
            <person name="Goker M."/>
            <person name="Sikorski J."/>
            <person name="Woyke T."/>
            <person name="Bristow J."/>
            <person name="Eisen J.A."/>
            <person name="Markowitz V."/>
            <person name="Hugenholtz P."/>
            <person name="Klenk H.P."/>
            <person name="Kyrpides N.C."/>
        </authorList>
    </citation>
    <scope>NUCLEOTIDE SEQUENCE [LARGE SCALE GENOMIC DNA]</scope>
    <source>
        <strain evidence="2">DSM 11293 / JCM 15392 / SEBR 4228</strain>
    </source>
</reference>
<evidence type="ECO:0008006" key="3">
    <source>
        <dbReference type="Google" id="ProtNLM"/>
    </source>
</evidence>